<keyword evidence="3" id="KW-1185">Reference proteome</keyword>
<reference evidence="2 3" key="1">
    <citation type="submission" date="2023-08" db="EMBL/GenBank/DDBJ databases">
        <authorList>
            <person name="Sharma P."/>
            <person name="Verma V."/>
            <person name="Mohan M.K."/>
            <person name="Dubey A.K."/>
        </authorList>
    </citation>
    <scope>NUCLEOTIDE SEQUENCE [LARGE SCALE GENOMIC DNA]</scope>
    <source>
        <strain evidence="2 3">ADP4</strain>
    </source>
</reference>
<evidence type="ECO:0000313" key="2">
    <source>
        <dbReference type="EMBL" id="MEF3117740.1"/>
    </source>
</evidence>
<dbReference type="Proteomes" id="UP001348265">
    <property type="component" value="Unassembled WGS sequence"/>
</dbReference>
<accession>A0ABU7X459</accession>
<gene>
    <name evidence="2" type="ORF">RB636_31695</name>
</gene>
<feature type="compositionally biased region" description="Low complexity" evidence="1">
    <location>
        <begin position="1"/>
        <end position="15"/>
    </location>
</feature>
<dbReference type="EMBL" id="JAVFKM010000021">
    <property type="protein sequence ID" value="MEF3117740.1"/>
    <property type="molecule type" value="Genomic_DNA"/>
</dbReference>
<feature type="compositionally biased region" description="Low complexity" evidence="1">
    <location>
        <begin position="75"/>
        <end position="98"/>
    </location>
</feature>
<feature type="compositionally biased region" description="Gly residues" evidence="1">
    <location>
        <begin position="529"/>
        <end position="550"/>
    </location>
</feature>
<evidence type="ECO:0000256" key="1">
    <source>
        <dbReference type="SAM" id="MobiDB-lite"/>
    </source>
</evidence>
<feature type="compositionally biased region" description="Low complexity" evidence="1">
    <location>
        <begin position="496"/>
        <end position="511"/>
    </location>
</feature>
<feature type="compositionally biased region" description="Low complexity" evidence="1">
    <location>
        <begin position="49"/>
        <end position="66"/>
    </location>
</feature>
<sequence length="577" mass="60638">MNQHSESSSQSSQPEQYKRSGQSERPGQPGQPECPGRPEEPGQPAKSGPPGCSHQSQQSQQSSPSLPTRPPAPSRPTSASHPAVTAATAAAAGAANTTEDGDATEEARVVLRGPAELADALPYLLGFFPDDSVVLVGLHGERGRFGSRARLGIPTDRTQWGYVSEQLAGSLVSLGEERRSRPEGIIVYLCQEPARGESGWDVKERLRPLAQMLRVACGALDVPVLDALCISDGRFWSYCCPDFRCCPAAGTPLTPPGTSVMAAAAAYAGIQVRGSLRELESRLAAWTGPRAAGQTSALDAEAQALVPRMIHEDAAAPVRAETLARASDLLRRFREDPPTGSRRARDACDDALLTDAEAARLILGLQDRVARDRAAEWTEGPDAEPSLRLWQALSRRCVGGYAEYAVAPLSLAGWVAWATGDQPSARVALGRALTLDPEYLFAQLLHRGINQGLDPETLRRCLREEREERDGRADGAPVSGVVLASKRDSVPVLVDGPAAAPGASPGTARPGESGRGDGAERPAAPDGPGRAGHPGGSGRCGGSDRPGGPRGSTRPAGRTGTGRGGRRSARPGDRSRP</sequence>
<evidence type="ECO:0000313" key="3">
    <source>
        <dbReference type="Proteomes" id="UP001348265"/>
    </source>
</evidence>
<comment type="caution">
    <text evidence="2">The sequence shown here is derived from an EMBL/GenBank/DDBJ whole genome shotgun (WGS) entry which is preliminary data.</text>
</comment>
<feature type="region of interest" description="Disordered" evidence="1">
    <location>
        <begin position="1"/>
        <end position="105"/>
    </location>
</feature>
<dbReference type="InterPro" id="IPR025447">
    <property type="entry name" value="DUF4192"/>
</dbReference>
<dbReference type="Pfam" id="PF13830">
    <property type="entry name" value="DUF4192"/>
    <property type="match status" value="1"/>
</dbReference>
<name>A0ABU7X459_9ACTN</name>
<organism evidence="2 3">
    <name type="scientific">Streptomyces chrestomyceticus</name>
    <dbReference type="NCBI Taxonomy" id="68185"/>
    <lineage>
        <taxon>Bacteria</taxon>
        <taxon>Bacillati</taxon>
        <taxon>Actinomycetota</taxon>
        <taxon>Actinomycetes</taxon>
        <taxon>Kitasatosporales</taxon>
        <taxon>Streptomycetaceae</taxon>
        <taxon>Streptomyces</taxon>
    </lineage>
</organism>
<proteinExistence type="predicted"/>
<feature type="region of interest" description="Disordered" evidence="1">
    <location>
        <begin position="493"/>
        <end position="577"/>
    </location>
</feature>
<protein>
    <submittedName>
        <fullName evidence="2">DUF4192 family protein</fullName>
    </submittedName>
</protein>